<keyword evidence="1" id="KW-0812">Transmembrane</keyword>
<dbReference type="Proteomes" id="UP000461730">
    <property type="component" value="Unassembled WGS sequence"/>
</dbReference>
<keyword evidence="1" id="KW-0472">Membrane</keyword>
<evidence type="ECO:0000313" key="4">
    <source>
        <dbReference type="Proteomes" id="UP000461730"/>
    </source>
</evidence>
<dbReference type="RefSeq" id="WP_157309760.1">
    <property type="nucleotide sequence ID" value="NZ_WRXN01000023.1"/>
</dbReference>
<feature type="transmembrane region" description="Helical" evidence="1">
    <location>
        <begin position="178"/>
        <end position="195"/>
    </location>
</feature>
<sequence length="263" mass="27267">MRKVCWLWLVLLIITGWQVKAQDIPPRPNPPRLVNDLAGILLGNEAETLESKLVAYNDSTSTQIAIVTIPTAGDYDIAEVALKILRTWGIGTKEKNNGVLILVAVQDRKIRIETGTGMEGVLPDAIANRIIDQIIKPNFREQHYYQGLDEAVDKIIAAAAGEYKDTSPRRGGRSTGNAGGLFVLAIIIFIVIIILRNRGGGGTGGTTISRRGWGGWIGPVGGLGGLGGFGGGSSGGDSWGGGGGGFGGFGGGSGSGGGASGNW</sequence>
<accession>A0A7K1UDI9</accession>
<protein>
    <submittedName>
        <fullName evidence="3">TPM domain-containing protein</fullName>
    </submittedName>
</protein>
<dbReference type="PANTHER" id="PTHR30373">
    <property type="entry name" value="UPF0603 PROTEIN YGCG"/>
    <property type="match status" value="1"/>
</dbReference>
<proteinExistence type="predicted"/>
<keyword evidence="4" id="KW-1185">Reference proteome</keyword>
<dbReference type="Pfam" id="PF04536">
    <property type="entry name" value="TPM_phosphatase"/>
    <property type="match status" value="1"/>
</dbReference>
<comment type="caution">
    <text evidence="3">The sequence shown here is derived from an EMBL/GenBank/DDBJ whole genome shotgun (WGS) entry which is preliminary data.</text>
</comment>
<evidence type="ECO:0000313" key="3">
    <source>
        <dbReference type="EMBL" id="MVT12340.1"/>
    </source>
</evidence>
<evidence type="ECO:0000256" key="1">
    <source>
        <dbReference type="SAM" id="Phobius"/>
    </source>
</evidence>
<name>A0A7K1UDI9_9BACT</name>
<dbReference type="EMBL" id="WRXN01000023">
    <property type="protein sequence ID" value="MVT12340.1"/>
    <property type="molecule type" value="Genomic_DNA"/>
</dbReference>
<keyword evidence="1" id="KW-1133">Transmembrane helix</keyword>
<organism evidence="3 4">
    <name type="scientific">Chitinophaga tropicalis</name>
    <dbReference type="NCBI Taxonomy" id="2683588"/>
    <lineage>
        <taxon>Bacteria</taxon>
        <taxon>Pseudomonadati</taxon>
        <taxon>Bacteroidota</taxon>
        <taxon>Chitinophagia</taxon>
        <taxon>Chitinophagales</taxon>
        <taxon>Chitinophagaceae</taxon>
        <taxon>Chitinophaga</taxon>
    </lineage>
</organism>
<dbReference type="PANTHER" id="PTHR30373:SF2">
    <property type="entry name" value="UPF0603 PROTEIN YGCG"/>
    <property type="match status" value="1"/>
</dbReference>
<gene>
    <name evidence="3" type="ORF">GO493_29065</name>
</gene>
<evidence type="ECO:0000259" key="2">
    <source>
        <dbReference type="Pfam" id="PF04536"/>
    </source>
</evidence>
<dbReference type="Gene3D" id="3.10.310.50">
    <property type="match status" value="1"/>
</dbReference>
<feature type="domain" description="TPM" evidence="2">
    <location>
        <begin position="34"/>
        <end position="157"/>
    </location>
</feature>
<dbReference type="AlphaFoldDB" id="A0A7K1UDI9"/>
<dbReference type="InterPro" id="IPR007621">
    <property type="entry name" value="TPM_dom"/>
</dbReference>
<reference evidence="3 4" key="1">
    <citation type="submission" date="2019-12" db="EMBL/GenBank/DDBJ databases">
        <title>Chitinophaga sp. strain ysch24 (GDMCC 1.1355), whole genome shotgun sequence.</title>
        <authorList>
            <person name="Zhang X."/>
        </authorList>
    </citation>
    <scope>NUCLEOTIDE SEQUENCE [LARGE SCALE GENOMIC DNA]</scope>
    <source>
        <strain evidence="4">ysch24</strain>
    </source>
</reference>